<dbReference type="Proteomes" id="UP001500218">
    <property type="component" value="Unassembled WGS sequence"/>
</dbReference>
<dbReference type="EMBL" id="BAAALT010000210">
    <property type="protein sequence ID" value="GAA1824424.1"/>
    <property type="molecule type" value="Genomic_DNA"/>
</dbReference>
<dbReference type="InterPro" id="IPR050641">
    <property type="entry name" value="RIFMO-like"/>
</dbReference>
<dbReference type="InterPro" id="IPR002938">
    <property type="entry name" value="FAD-bd"/>
</dbReference>
<feature type="domain" description="FAD-binding" evidence="5">
    <location>
        <begin position="2"/>
        <end position="338"/>
    </location>
</feature>
<keyword evidence="3" id="KW-0285">Flavoprotein</keyword>
<dbReference type="PRINTS" id="PR00420">
    <property type="entry name" value="RNGMNOXGNASE"/>
</dbReference>
<evidence type="ECO:0000256" key="3">
    <source>
        <dbReference type="ARBA" id="ARBA00022630"/>
    </source>
</evidence>
<keyword evidence="7" id="KW-1185">Reference proteome</keyword>
<dbReference type="SUPFAM" id="SSF52833">
    <property type="entry name" value="Thioredoxin-like"/>
    <property type="match status" value="1"/>
</dbReference>
<evidence type="ECO:0000256" key="4">
    <source>
        <dbReference type="ARBA" id="ARBA00022827"/>
    </source>
</evidence>
<comment type="similarity">
    <text evidence="2">Belongs to the PheA/TfdB FAD monooxygenase family.</text>
</comment>
<comment type="cofactor">
    <cofactor evidence="1">
        <name>FAD</name>
        <dbReference type="ChEBI" id="CHEBI:57692"/>
    </cofactor>
</comment>
<protein>
    <submittedName>
        <fullName evidence="6">FAD-dependent oxidoreductase</fullName>
    </submittedName>
</protein>
<dbReference type="PANTHER" id="PTHR43004">
    <property type="entry name" value="TRK SYSTEM POTASSIUM UPTAKE PROTEIN"/>
    <property type="match status" value="1"/>
</dbReference>
<reference evidence="7" key="1">
    <citation type="journal article" date="2019" name="Int. J. Syst. Evol. Microbiol.">
        <title>The Global Catalogue of Microorganisms (GCM) 10K type strain sequencing project: providing services to taxonomists for standard genome sequencing and annotation.</title>
        <authorList>
            <consortium name="The Broad Institute Genomics Platform"/>
            <consortium name="The Broad Institute Genome Sequencing Center for Infectious Disease"/>
            <person name="Wu L."/>
            <person name="Ma J."/>
        </authorList>
    </citation>
    <scope>NUCLEOTIDE SEQUENCE [LARGE SCALE GENOMIC DNA]</scope>
    <source>
        <strain evidence="7">JCM 13250</strain>
    </source>
</reference>
<organism evidence="6 7">
    <name type="scientific">Luedemannella flava</name>
    <dbReference type="NCBI Taxonomy" id="349316"/>
    <lineage>
        <taxon>Bacteria</taxon>
        <taxon>Bacillati</taxon>
        <taxon>Actinomycetota</taxon>
        <taxon>Actinomycetes</taxon>
        <taxon>Micromonosporales</taxon>
        <taxon>Micromonosporaceae</taxon>
        <taxon>Luedemannella</taxon>
    </lineage>
</organism>
<evidence type="ECO:0000259" key="5">
    <source>
        <dbReference type="Pfam" id="PF01494"/>
    </source>
</evidence>
<dbReference type="Gene3D" id="3.40.30.120">
    <property type="match status" value="1"/>
</dbReference>
<dbReference type="Gene3D" id="3.50.50.60">
    <property type="entry name" value="FAD/NAD(P)-binding domain"/>
    <property type="match status" value="1"/>
</dbReference>
<evidence type="ECO:0000313" key="6">
    <source>
        <dbReference type="EMBL" id="GAA1824424.1"/>
    </source>
</evidence>
<dbReference type="SUPFAM" id="SSF51905">
    <property type="entry name" value="FAD/NAD(P)-binding domain"/>
    <property type="match status" value="1"/>
</dbReference>
<sequence>MGAGPVGLTTAIALRRGDVRVRIVDRAPGTNREPRADVLFSRAGEALAALGVGEVIRANAYEMRTAKFYSSGRLLGTSTVGRLSTAYPRAMTIEQNEIERLLGEHLNALGAAVEWRTAVTDIHPDPDRVTVSLRLPDGTTETVTAAWVVGCDGPRSTVRERLGIAYEGRPRRNMQVVQGNVVPTWPLSDAPGHGYFFLAPYRSVIAFPTPSGGYRIFCVRDDPDPSQTQQPTLDEFRGLVADAAGIPDLQLTLTEPVWLTRARFADRVAARLRDGRVLLAGDAAHSWAPIGGHGMNIGILGAHNLAWKLIAVHRGEAADALLDTYDVEQRRLAHDVIRDMKRNVMEMLLPALAHRARAAVLRLGLPSERFQLRSEQMMSDLGRHHRHSRLSWQRSRHGGLRAGDRLPDVRVTVDASALTPALPGGAGVGQPVRAHELLGYDRWSVLLRASSADDAKLAELRDACAAASVPMRVLPVSPTDRDGRLLAHPEDFAVVRPDGHVGLVARLDRTDLLRDYIATFLRGSPQPR</sequence>
<keyword evidence="4" id="KW-0274">FAD</keyword>
<dbReference type="InterPro" id="IPR036249">
    <property type="entry name" value="Thioredoxin-like_sf"/>
</dbReference>
<dbReference type="Gene3D" id="3.30.70.2450">
    <property type="match status" value="1"/>
</dbReference>
<dbReference type="InterPro" id="IPR036188">
    <property type="entry name" value="FAD/NAD-bd_sf"/>
</dbReference>
<evidence type="ECO:0000256" key="2">
    <source>
        <dbReference type="ARBA" id="ARBA00007801"/>
    </source>
</evidence>
<evidence type="ECO:0000313" key="7">
    <source>
        <dbReference type="Proteomes" id="UP001500218"/>
    </source>
</evidence>
<name>A0ABN2MI68_9ACTN</name>
<comment type="caution">
    <text evidence="6">The sequence shown here is derived from an EMBL/GenBank/DDBJ whole genome shotgun (WGS) entry which is preliminary data.</text>
</comment>
<dbReference type="Pfam" id="PF01494">
    <property type="entry name" value="FAD_binding_3"/>
    <property type="match status" value="1"/>
</dbReference>
<gene>
    <name evidence="6" type="ORF">GCM10009682_50800</name>
</gene>
<dbReference type="PANTHER" id="PTHR43004:SF19">
    <property type="entry name" value="BINDING MONOOXYGENASE, PUTATIVE (JCVI)-RELATED"/>
    <property type="match status" value="1"/>
</dbReference>
<accession>A0ABN2MI68</accession>
<proteinExistence type="inferred from homology"/>
<evidence type="ECO:0000256" key="1">
    <source>
        <dbReference type="ARBA" id="ARBA00001974"/>
    </source>
</evidence>